<dbReference type="GO" id="GO:0006974">
    <property type="term" value="P:DNA damage response"/>
    <property type="evidence" value="ECO:0007669"/>
    <property type="project" value="UniProtKB-KW"/>
</dbReference>
<dbReference type="PROSITE" id="PS50082">
    <property type="entry name" value="WD_REPEATS_2"/>
    <property type="match status" value="2"/>
</dbReference>
<accession>H2APU2</accession>
<dbReference type="InterPro" id="IPR015943">
    <property type="entry name" value="WD40/YVTN_repeat-like_dom_sf"/>
</dbReference>
<evidence type="ECO:0000313" key="11">
    <source>
        <dbReference type="Proteomes" id="UP000005220"/>
    </source>
</evidence>
<dbReference type="OrthoDB" id="9890280at2759"/>
<evidence type="ECO:0000256" key="2">
    <source>
        <dbReference type="ARBA" id="ARBA00021132"/>
    </source>
</evidence>
<feature type="compositionally biased region" description="Basic residues" evidence="9">
    <location>
        <begin position="50"/>
        <end position="61"/>
    </location>
</feature>
<keyword evidence="5 8" id="KW-0227">DNA damage</keyword>
<dbReference type="PANTHER" id="PTHR14773">
    <property type="entry name" value="WD REPEAT-CONTAINING PROTEIN 76"/>
    <property type="match status" value="1"/>
</dbReference>
<dbReference type="STRING" id="1071382.H2APU2"/>
<dbReference type="InterPro" id="IPR019775">
    <property type="entry name" value="WD40_repeat_CS"/>
</dbReference>
<dbReference type="Proteomes" id="UP000005220">
    <property type="component" value="Chromosome 2"/>
</dbReference>
<dbReference type="GO" id="GO:0000785">
    <property type="term" value="C:chromatin"/>
    <property type="evidence" value="ECO:0007669"/>
    <property type="project" value="EnsemblFungi"/>
</dbReference>
<name>H2APU2_KAZAF</name>
<dbReference type="eggNOG" id="KOG4328">
    <property type="taxonomic scope" value="Eukaryota"/>
</dbReference>
<proteinExistence type="inferred from homology"/>
<evidence type="ECO:0000256" key="8">
    <source>
        <dbReference type="RuleBase" id="RU365004"/>
    </source>
</evidence>
<feature type="repeat" description="WD" evidence="7">
    <location>
        <begin position="379"/>
        <end position="413"/>
    </location>
</feature>
<dbReference type="FunCoup" id="H2APU2">
    <property type="interactions" value="854"/>
</dbReference>
<keyword evidence="6 8" id="KW-0238">DNA-binding</keyword>
<evidence type="ECO:0000313" key="10">
    <source>
        <dbReference type="EMBL" id="CCF56392.1"/>
    </source>
</evidence>
<evidence type="ECO:0000256" key="6">
    <source>
        <dbReference type="ARBA" id="ARBA00023125"/>
    </source>
</evidence>
<dbReference type="InterPro" id="IPR001680">
    <property type="entry name" value="WD40_rpt"/>
</dbReference>
<evidence type="ECO:0000256" key="1">
    <source>
        <dbReference type="ARBA" id="ARBA00005434"/>
    </source>
</evidence>
<evidence type="ECO:0000256" key="7">
    <source>
        <dbReference type="PROSITE-ProRule" id="PRU00221"/>
    </source>
</evidence>
<feature type="compositionally biased region" description="Polar residues" evidence="9">
    <location>
        <begin position="1"/>
        <end position="13"/>
    </location>
</feature>
<dbReference type="KEGG" id="kaf:KAFR_0B00940"/>
<dbReference type="SUPFAM" id="SSF50978">
    <property type="entry name" value="WD40 repeat-like"/>
    <property type="match status" value="1"/>
</dbReference>
<dbReference type="GO" id="GO:0005737">
    <property type="term" value="C:cytoplasm"/>
    <property type="evidence" value="ECO:0007669"/>
    <property type="project" value="EnsemblFungi"/>
</dbReference>
<feature type="compositionally biased region" description="Basic and acidic residues" evidence="9">
    <location>
        <begin position="16"/>
        <end position="29"/>
    </location>
</feature>
<feature type="region of interest" description="Disordered" evidence="9">
    <location>
        <begin position="1"/>
        <end position="104"/>
    </location>
</feature>
<dbReference type="InterPro" id="IPR036322">
    <property type="entry name" value="WD40_repeat_dom_sf"/>
</dbReference>
<dbReference type="InterPro" id="IPR050853">
    <property type="entry name" value="WD_repeat_DNA-damage-binding"/>
</dbReference>
<dbReference type="AlphaFoldDB" id="H2APU2"/>
<dbReference type="HOGENOM" id="CLU_017019_1_1_1"/>
<sequence>MSDSNNDSNLTTFQRKRLENIKRNNDLLKKLNLSKLSNSITPSPPPTVPRSKKVHKAKKSVKKESKPVQLPTRRSRRLQGHSAPDAEPLKELSSSTSATPPAQELQDVKIIGDLKLSDIIKDEDKISRLSSIKISTGDFFDELKTLQSNTDNEKFMFENFKYSECKVIYDRISALYIHPDKERKIILAGDISGNVGLWNAKDVKEEDEEIYDVDEDVFRFQLFKKNVGRIDCFPNKMEKLAIASYDGFLRSLDLTGMQSDELLQLKNEYGDNLGISDFQFSYSDPNVLYLTTLSGEFTTIDMRENNLKNESIKLRRLADKKIGSMAINPKNSFQISTGSLDRTLKIWDIRKLVKKPDWSQYEDYPSHEIVATYDSRLSVSAVSYSPNDETLVCNGYDDTIRLFDVSDKNLQVSEDLQPKLTLKHNCQSGRWTSILKARFKPNKNVFAIANMSRFIDIYNSGGKQLAHLKTATVPAVINWHPSHNIVAGGNSSGKVFLFSEESTDDGPEYNKIKKEDAI</sequence>
<dbReference type="InParanoid" id="H2APU2"/>
<comment type="similarity">
    <text evidence="1 8">Belongs to the WD repeat DDB2/WDR76 family.</text>
</comment>
<evidence type="ECO:0000256" key="3">
    <source>
        <dbReference type="ARBA" id="ARBA00022574"/>
    </source>
</evidence>
<comment type="function">
    <text evidence="8">DNA-binding protein that binds to both single- and double-stranded DNA. Binds preferentially to UV-damaged DNA. May be involved in DNA-metabolic processes.</text>
</comment>
<feature type="repeat" description="WD" evidence="7">
    <location>
        <begin position="335"/>
        <end position="350"/>
    </location>
</feature>
<dbReference type="EMBL" id="HE650822">
    <property type="protein sequence ID" value="CCF56392.1"/>
    <property type="molecule type" value="Genomic_DNA"/>
</dbReference>
<dbReference type="GO" id="GO:2000001">
    <property type="term" value="P:regulation of DNA damage checkpoint"/>
    <property type="evidence" value="ECO:0007669"/>
    <property type="project" value="EnsemblFungi"/>
</dbReference>
<keyword evidence="11" id="KW-1185">Reference proteome</keyword>
<dbReference type="GeneID" id="13882616"/>
<evidence type="ECO:0000256" key="9">
    <source>
        <dbReference type="SAM" id="MobiDB-lite"/>
    </source>
</evidence>
<gene>
    <name evidence="10" type="primary">KAFR0B00940</name>
    <name evidence="10" type="ORF">KAFR_0B00940</name>
</gene>
<dbReference type="RefSeq" id="XP_003955527.1">
    <property type="nucleotide sequence ID" value="XM_003955478.1"/>
</dbReference>
<dbReference type="Pfam" id="PF00400">
    <property type="entry name" value="WD40"/>
    <property type="match status" value="2"/>
</dbReference>
<reference evidence="10 11" key="1">
    <citation type="journal article" date="2011" name="Proc. Natl. Acad. Sci. U.S.A.">
        <title>Evolutionary erosion of yeast sex chromosomes by mating-type switching accidents.</title>
        <authorList>
            <person name="Gordon J.L."/>
            <person name="Armisen D."/>
            <person name="Proux-Wera E."/>
            <person name="Oheigeartaigh S.S."/>
            <person name="Byrne K.P."/>
            <person name="Wolfe K.H."/>
        </authorList>
    </citation>
    <scope>NUCLEOTIDE SEQUENCE [LARGE SCALE GENOMIC DNA]</scope>
    <source>
        <strain evidence="11">ATCC 22294 / BCRC 22015 / CBS 2517 / CECT 1963 / NBRC 1671 / NRRL Y-8276</strain>
    </source>
</reference>
<protein>
    <recommendedName>
        <fullName evidence="2 8">DNA damage-binding protein CMR1</fullName>
    </recommendedName>
</protein>
<dbReference type="SMART" id="SM00320">
    <property type="entry name" value="WD40"/>
    <property type="match status" value="6"/>
</dbReference>
<evidence type="ECO:0000256" key="4">
    <source>
        <dbReference type="ARBA" id="ARBA00022737"/>
    </source>
</evidence>
<organism evidence="10 11">
    <name type="scientific">Kazachstania africana (strain ATCC 22294 / BCRC 22015 / CBS 2517 / CECT 1963 / NBRC 1671 / NRRL Y-8276)</name>
    <name type="common">Yeast</name>
    <name type="synonym">Kluyveromyces africanus</name>
    <dbReference type="NCBI Taxonomy" id="1071382"/>
    <lineage>
        <taxon>Eukaryota</taxon>
        <taxon>Fungi</taxon>
        <taxon>Dikarya</taxon>
        <taxon>Ascomycota</taxon>
        <taxon>Saccharomycotina</taxon>
        <taxon>Saccharomycetes</taxon>
        <taxon>Saccharomycetales</taxon>
        <taxon>Saccharomycetaceae</taxon>
        <taxon>Kazachstania</taxon>
    </lineage>
</organism>
<dbReference type="GO" id="GO:0003677">
    <property type="term" value="F:DNA binding"/>
    <property type="evidence" value="ECO:0007669"/>
    <property type="project" value="UniProtKB-UniRule"/>
</dbReference>
<evidence type="ECO:0000256" key="5">
    <source>
        <dbReference type="ARBA" id="ARBA00022763"/>
    </source>
</evidence>
<keyword evidence="4" id="KW-0677">Repeat</keyword>
<keyword evidence="3 7" id="KW-0853">WD repeat</keyword>
<dbReference type="GO" id="GO:0034399">
    <property type="term" value="C:nuclear periphery"/>
    <property type="evidence" value="ECO:0007669"/>
    <property type="project" value="EnsemblFungi"/>
</dbReference>
<dbReference type="Gene3D" id="2.130.10.10">
    <property type="entry name" value="YVTN repeat-like/Quinoprotein amine dehydrogenase"/>
    <property type="match status" value="1"/>
</dbReference>
<dbReference type="PROSITE" id="PS00678">
    <property type="entry name" value="WD_REPEATS_1"/>
    <property type="match status" value="1"/>
</dbReference>
<dbReference type="PANTHER" id="PTHR14773:SF0">
    <property type="entry name" value="WD REPEAT-CONTAINING PROTEIN 76"/>
    <property type="match status" value="1"/>
</dbReference>
<feature type="compositionally biased region" description="Low complexity" evidence="9">
    <location>
        <begin position="30"/>
        <end position="39"/>
    </location>
</feature>